<evidence type="ECO:0000259" key="1">
    <source>
        <dbReference type="Pfam" id="PF08818"/>
    </source>
</evidence>
<dbReference type="InterPro" id="IPR014922">
    <property type="entry name" value="YdhG-like"/>
</dbReference>
<accession>A0ABX1FIG1</accession>
<name>A0ABX1FIG1_9PSEU</name>
<dbReference type="RefSeq" id="WP_167975176.1">
    <property type="nucleotide sequence ID" value="NZ_VSRL01000056.1"/>
</dbReference>
<sequence length="147" mass="16375">MVQSKASTVAEYLAELPDEQRAEVSAVRDVILANLPDGYVEGMMWGMITWHVPMEVSGPTYNKQPLSYVALAGQKRYCSVYLTTVMGPGEESFRSRYLATGKKLDMGKSCVRFKRSSDLALDVIGEEVARLSVAEFLDWQRAVTART</sequence>
<dbReference type="Gene3D" id="3.90.1150.200">
    <property type="match status" value="1"/>
</dbReference>
<reference evidence="2 3" key="1">
    <citation type="submission" date="2019-08" db="EMBL/GenBank/DDBJ databases">
        <title>Lentzea from Indian Himalayas.</title>
        <authorList>
            <person name="Mandal S."/>
            <person name="Mallick Gupta A."/>
            <person name="Maiti P.K."/>
            <person name="Sarkar J."/>
            <person name="Mandal S."/>
        </authorList>
    </citation>
    <scope>NUCLEOTIDE SEQUENCE [LARGE SCALE GENOMIC DNA]</scope>
    <source>
        <strain evidence="2 3">PSKA42</strain>
    </source>
</reference>
<protein>
    <submittedName>
        <fullName evidence="2">DUF1801 domain-containing protein</fullName>
    </submittedName>
</protein>
<dbReference type="Pfam" id="PF08818">
    <property type="entry name" value="DUF1801"/>
    <property type="match status" value="1"/>
</dbReference>
<comment type="caution">
    <text evidence="2">The sequence shown here is derived from an EMBL/GenBank/DDBJ whole genome shotgun (WGS) entry which is preliminary data.</text>
</comment>
<organism evidence="2 3">
    <name type="scientific">Lentzea indica</name>
    <dbReference type="NCBI Taxonomy" id="2604800"/>
    <lineage>
        <taxon>Bacteria</taxon>
        <taxon>Bacillati</taxon>
        <taxon>Actinomycetota</taxon>
        <taxon>Actinomycetes</taxon>
        <taxon>Pseudonocardiales</taxon>
        <taxon>Pseudonocardiaceae</taxon>
        <taxon>Lentzea</taxon>
    </lineage>
</organism>
<proteinExistence type="predicted"/>
<evidence type="ECO:0000313" key="2">
    <source>
        <dbReference type="EMBL" id="NKE58511.1"/>
    </source>
</evidence>
<evidence type="ECO:0000313" key="3">
    <source>
        <dbReference type="Proteomes" id="UP001515943"/>
    </source>
</evidence>
<dbReference type="EMBL" id="VSRL01000056">
    <property type="protein sequence ID" value="NKE58511.1"/>
    <property type="molecule type" value="Genomic_DNA"/>
</dbReference>
<dbReference type="Proteomes" id="UP001515943">
    <property type="component" value="Unassembled WGS sequence"/>
</dbReference>
<dbReference type="SUPFAM" id="SSF159888">
    <property type="entry name" value="YdhG-like"/>
    <property type="match status" value="1"/>
</dbReference>
<keyword evidence="3" id="KW-1185">Reference proteome</keyword>
<gene>
    <name evidence="2" type="ORF">FXN61_17460</name>
</gene>
<feature type="domain" description="YdhG-like" evidence="1">
    <location>
        <begin position="20"/>
        <end position="126"/>
    </location>
</feature>